<evidence type="ECO:0000313" key="1">
    <source>
        <dbReference type="EMBL" id="MBL3657398.1"/>
    </source>
</evidence>
<dbReference type="InterPro" id="IPR001611">
    <property type="entry name" value="Leu-rich_rpt"/>
</dbReference>
<comment type="caution">
    <text evidence="1">The sequence shown here is derived from an EMBL/GenBank/DDBJ whole genome shotgun (WGS) entry which is preliminary data.</text>
</comment>
<dbReference type="Pfam" id="PF13855">
    <property type="entry name" value="LRR_8"/>
    <property type="match status" value="1"/>
</dbReference>
<keyword evidence="2" id="KW-1185">Reference proteome</keyword>
<organism evidence="1 2">
    <name type="scientific">Fulvivirga sediminis</name>
    <dbReference type="NCBI Taxonomy" id="2803949"/>
    <lineage>
        <taxon>Bacteria</taxon>
        <taxon>Pseudomonadati</taxon>
        <taxon>Bacteroidota</taxon>
        <taxon>Cytophagia</taxon>
        <taxon>Cytophagales</taxon>
        <taxon>Fulvivirgaceae</taxon>
        <taxon>Fulvivirga</taxon>
    </lineage>
</organism>
<dbReference type="EMBL" id="JAESIY010000007">
    <property type="protein sequence ID" value="MBL3657398.1"/>
    <property type="molecule type" value="Genomic_DNA"/>
</dbReference>
<dbReference type="PROSITE" id="PS51450">
    <property type="entry name" value="LRR"/>
    <property type="match status" value="1"/>
</dbReference>
<protein>
    <submittedName>
        <fullName evidence="1">Leucine-rich repeat domain-containing protein</fullName>
    </submittedName>
</protein>
<sequence length="198" mass="23236">MDYEKAAFDYEEASLYPSRKDRFEALIYYKIYSTYFLGNKKSAFWQAGFLENYGIKRDTVLMKAISEEKLDIKDYEGVPLFSIDIEEIRKEIQIQLQLEYSMVYIPAYSKELYYEPRHKVDDLAGLDKSIELLNLSSANITELPDDILGFTNLRALDLSRNKITDFDKLFKLLSHLPSLEYLELDLSNLKYIPPSLYN</sequence>
<reference evidence="1" key="1">
    <citation type="submission" date="2021-01" db="EMBL/GenBank/DDBJ databases">
        <title>Fulvivirga kasyanovii gen. nov., sp nov., a novel member of the phylum Bacteroidetes isolated from seawater in a mussel farm.</title>
        <authorList>
            <person name="Zhao L.-H."/>
            <person name="Wang Z.-J."/>
        </authorList>
    </citation>
    <scope>NUCLEOTIDE SEQUENCE</scope>
    <source>
        <strain evidence="1">2943</strain>
    </source>
</reference>
<gene>
    <name evidence="1" type="ORF">JL102_14720</name>
</gene>
<name>A0A937JZH1_9BACT</name>
<dbReference type="Gene3D" id="3.80.10.10">
    <property type="entry name" value="Ribonuclease Inhibitor"/>
    <property type="match status" value="1"/>
</dbReference>
<accession>A0A937JZH1</accession>
<dbReference type="Proteomes" id="UP000659388">
    <property type="component" value="Unassembled WGS sequence"/>
</dbReference>
<dbReference type="AlphaFoldDB" id="A0A937JZH1"/>
<dbReference type="SUPFAM" id="SSF52058">
    <property type="entry name" value="L domain-like"/>
    <property type="match status" value="1"/>
</dbReference>
<dbReference type="RefSeq" id="WP_202245174.1">
    <property type="nucleotide sequence ID" value="NZ_JAESIY010000007.1"/>
</dbReference>
<proteinExistence type="predicted"/>
<evidence type="ECO:0000313" key="2">
    <source>
        <dbReference type="Proteomes" id="UP000659388"/>
    </source>
</evidence>
<dbReference type="InterPro" id="IPR032675">
    <property type="entry name" value="LRR_dom_sf"/>
</dbReference>